<proteinExistence type="predicted"/>
<dbReference type="Proteomes" id="UP000299102">
    <property type="component" value="Unassembled WGS sequence"/>
</dbReference>
<evidence type="ECO:0000313" key="2">
    <source>
        <dbReference type="Proteomes" id="UP000299102"/>
    </source>
</evidence>
<dbReference type="PANTHER" id="PTHR37984:SF15">
    <property type="entry name" value="INTEGRASE CATALYTIC DOMAIN-CONTAINING PROTEIN"/>
    <property type="match status" value="1"/>
</dbReference>
<gene>
    <name evidence="1" type="ORF">EVAR_97440_1</name>
</gene>
<dbReference type="GO" id="GO:0071897">
    <property type="term" value="P:DNA biosynthetic process"/>
    <property type="evidence" value="ECO:0007669"/>
    <property type="project" value="UniProtKB-ARBA"/>
</dbReference>
<dbReference type="OrthoDB" id="115435at2759"/>
<reference evidence="1 2" key="1">
    <citation type="journal article" date="2019" name="Commun. Biol.">
        <title>The bagworm genome reveals a unique fibroin gene that provides high tensile strength.</title>
        <authorList>
            <person name="Kono N."/>
            <person name="Nakamura H."/>
            <person name="Ohtoshi R."/>
            <person name="Tomita M."/>
            <person name="Numata K."/>
            <person name="Arakawa K."/>
        </authorList>
    </citation>
    <scope>NUCLEOTIDE SEQUENCE [LARGE SCALE GENOMIC DNA]</scope>
</reference>
<dbReference type="AlphaFoldDB" id="A0A4C1X0Y1"/>
<accession>A0A4C1X0Y1</accession>
<dbReference type="InterPro" id="IPR043502">
    <property type="entry name" value="DNA/RNA_pol_sf"/>
</dbReference>
<dbReference type="InterPro" id="IPR050951">
    <property type="entry name" value="Retrovirus_Pol_polyprotein"/>
</dbReference>
<dbReference type="SUPFAM" id="SSF56672">
    <property type="entry name" value="DNA/RNA polymerases"/>
    <property type="match status" value="1"/>
</dbReference>
<organism evidence="1 2">
    <name type="scientific">Eumeta variegata</name>
    <name type="common">Bagworm moth</name>
    <name type="synonym">Eumeta japonica</name>
    <dbReference type="NCBI Taxonomy" id="151549"/>
    <lineage>
        <taxon>Eukaryota</taxon>
        <taxon>Metazoa</taxon>
        <taxon>Ecdysozoa</taxon>
        <taxon>Arthropoda</taxon>
        <taxon>Hexapoda</taxon>
        <taxon>Insecta</taxon>
        <taxon>Pterygota</taxon>
        <taxon>Neoptera</taxon>
        <taxon>Endopterygota</taxon>
        <taxon>Lepidoptera</taxon>
        <taxon>Glossata</taxon>
        <taxon>Ditrysia</taxon>
        <taxon>Tineoidea</taxon>
        <taxon>Psychidae</taxon>
        <taxon>Oiketicinae</taxon>
        <taxon>Eumeta</taxon>
    </lineage>
</organism>
<name>A0A4C1X0Y1_EUMVA</name>
<keyword evidence="2" id="KW-1185">Reference proteome</keyword>
<comment type="caution">
    <text evidence="1">The sequence shown here is derived from an EMBL/GenBank/DDBJ whole genome shotgun (WGS) entry which is preliminary data.</text>
</comment>
<dbReference type="PANTHER" id="PTHR37984">
    <property type="entry name" value="PROTEIN CBG26694"/>
    <property type="match status" value="1"/>
</dbReference>
<dbReference type="EMBL" id="BGZK01000683">
    <property type="protein sequence ID" value="GBP56019.1"/>
    <property type="molecule type" value="Genomic_DNA"/>
</dbReference>
<protein>
    <submittedName>
        <fullName evidence="1">Uncharacterized protein</fullName>
    </submittedName>
</protein>
<evidence type="ECO:0000313" key="1">
    <source>
        <dbReference type="EMBL" id="GBP56019.1"/>
    </source>
</evidence>
<sequence length="247" mass="28702">MEDKKEIEEQVGKLLENKLIEESYSPFAAPVTLAFKKEDNKKTRLCIDFRELNKIVVPQAQPFPLIDDLVIKTKNYHKPLENMHIKSRTDEELGELMYYMSQYDFKIKYALGKENLEADCFSRNPVLDVNHDIDEQLKIIDGSSVCLHAIFYDPIFSRYLHHRAARAVNMMNGRDGEREHFAKYLLYVRLENAIEAGRFLREAAARAQIEISRTVIKRQKAYIERGQICDGRAPLSAARRLFITDAC</sequence>
<dbReference type="Gene3D" id="3.10.10.10">
    <property type="entry name" value="HIV Type 1 Reverse Transcriptase, subunit A, domain 1"/>
    <property type="match status" value="1"/>
</dbReference>